<accession>A0ABR4VSI6</accession>
<protein>
    <recommendedName>
        <fullName evidence="3">Zinc finger Ogr/Delta-type domain-containing protein</fullName>
    </recommendedName>
</protein>
<reference evidence="1 2" key="1">
    <citation type="submission" date="2014-08" db="EMBL/GenBank/DDBJ databases">
        <title>Genome sequences of NCPPB Pectobacterium isolates.</title>
        <authorList>
            <person name="Glover R.H."/>
            <person name="Sapp M."/>
            <person name="Elphinstone J."/>
        </authorList>
    </citation>
    <scope>NUCLEOTIDE SEQUENCE [LARGE SCALE GENOMIC DNA]</scope>
    <source>
        <strain evidence="1 2">NCPPB3841</strain>
    </source>
</reference>
<proteinExistence type="predicted"/>
<evidence type="ECO:0008006" key="3">
    <source>
        <dbReference type="Google" id="ProtNLM"/>
    </source>
</evidence>
<dbReference type="Proteomes" id="UP000029447">
    <property type="component" value="Unassembled WGS sequence"/>
</dbReference>
<comment type="caution">
    <text evidence="1">The sequence shown here is derived from an EMBL/GenBank/DDBJ whole genome shotgun (WGS) entry which is preliminary data.</text>
</comment>
<evidence type="ECO:0000313" key="1">
    <source>
        <dbReference type="EMBL" id="KGA42345.1"/>
    </source>
</evidence>
<dbReference type="RefSeq" id="WP_044204117.1">
    <property type="nucleotide sequence ID" value="NZ_JQOF01000004.1"/>
</dbReference>
<evidence type="ECO:0000313" key="2">
    <source>
        <dbReference type="Proteomes" id="UP000029447"/>
    </source>
</evidence>
<organism evidence="1 2">
    <name type="scientific">Pectobacterium odoriferum</name>
    <dbReference type="NCBI Taxonomy" id="78398"/>
    <lineage>
        <taxon>Bacteria</taxon>
        <taxon>Pseudomonadati</taxon>
        <taxon>Pseudomonadota</taxon>
        <taxon>Gammaproteobacteria</taxon>
        <taxon>Enterobacterales</taxon>
        <taxon>Pectobacteriaceae</taxon>
        <taxon>Pectobacterium</taxon>
    </lineage>
</organism>
<sequence length="191" mass="21232">MDYLLCFFGYHSFADFRGNTGIRDSMRTLELKCIECDAKSKMYSMEHDGNGNAAAAFTCTNNYCRAAFVFSWKYARTGQKQGLKPIEFINNKATKVTGRGIGFSCLPCPECGAISRITKTNRIHKEICVIYHKCRSCEMHFSSQMSYSHVIAASAMKVNEGLRHLLSIMTPEQLTGLAKASANTALLPKNG</sequence>
<dbReference type="EMBL" id="JQOF01000004">
    <property type="protein sequence ID" value="KGA42345.1"/>
    <property type="molecule type" value="Genomic_DNA"/>
</dbReference>
<name>A0ABR4VSI6_9GAMM</name>
<keyword evidence="2" id="KW-1185">Reference proteome</keyword>
<gene>
    <name evidence="1" type="ORF">KU75_06445</name>
</gene>